<dbReference type="SUPFAM" id="SSF52540">
    <property type="entry name" value="P-loop containing nucleoside triphosphate hydrolases"/>
    <property type="match status" value="1"/>
</dbReference>
<evidence type="ECO:0000256" key="4">
    <source>
        <dbReference type="ARBA" id="ARBA00022840"/>
    </source>
</evidence>
<dbReference type="RefSeq" id="WP_256030155.1">
    <property type="nucleotide sequence ID" value="NZ_JAHLKM010000017.1"/>
</dbReference>
<dbReference type="InterPro" id="IPR027417">
    <property type="entry name" value="P-loop_NTPase"/>
</dbReference>
<evidence type="ECO:0000313" key="8">
    <source>
        <dbReference type="Proteomes" id="UP001139494"/>
    </source>
</evidence>
<gene>
    <name evidence="7" type="ORF">KM295_11630</name>
</gene>
<evidence type="ECO:0000256" key="2">
    <source>
        <dbReference type="ARBA" id="ARBA00022801"/>
    </source>
</evidence>
<dbReference type="InterPro" id="IPR041679">
    <property type="entry name" value="DNA2/NAM7-like_C"/>
</dbReference>
<protein>
    <recommendedName>
        <fullName evidence="6">DNA2/NAM7 helicase-like C-terminal domain-containing protein</fullName>
    </recommendedName>
</protein>
<keyword evidence="2" id="KW-0378">Hydrolase</keyword>
<dbReference type="Proteomes" id="UP001139494">
    <property type="component" value="Unassembled WGS sequence"/>
</dbReference>
<dbReference type="InterPro" id="IPR050534">
    <property type="entry name" value="Coronavir_polyprotein_1ab"/>
</dbReference>
<reference evidence="7" key="1">
    <citation type="journal article" date="2023" name="Front. Microbiol.">
        <title>Genomic-based phylogenetic and metabolic analyses of the genus Natronomonas, and description of Natronomonas aquatica sp. nov.</title>
        <authorList>
            <person name="Garcia-Roldan A."/>
            <person name="Duran-Viseras A."/>
            <person name="de la Haba R.R."/>
            <person name="Corral P."/>
            <person name="Sanchez-Porro C."/>
            <person name="Ventosa A."/>
        </authorList>
    </citation>
    <scope>NUCLEOTIDE SEQUENCE</scope>
    <source>
        <strain evidence="7">F2-12</strain>
    </source>
</reference>
<evidence type="ECO:0000313" key="7">
    <source>
        <dbReference type="EMBL" id="MCQ4334118.1"/>
    </source>
</evidence>
<name>A0A9R1CRW0_9EURY</name>
<keyword evidence="8" id="KW-1185">Reference proteome</keyword>
<dbReference type="CDD" id="cd18808">
    <property type="entry name" value="SF1_C_Upf1"/>
    <property type="match status" value="1"/>
</dbReference>
<dbReference type="PANTHER" id="PTHR43788">
    <property type="entry name" value="DNA2/NAM7 HELICASE FAMILY MEMBER"/>
    <property type="match status" value="1"/>
</dbReference>
<evidence type="ECO:0000256" key="3">
    <source>
        <dbReference type="ARBA" id="ARBA00022806"/>
    </source>
</evidence>
<proteinExistence type="predicted"/>
<comment type="caution">
    <text evidence="7">The sequence shown here is derived from an EMBL/GenBank/DDBJ whole genome shotgun (WGS) entry which is preliminary data.</text>
</comment>
<evidence type="ECO:0000256" key="5">
    <source>
        <dbReference type="SAM" id="MobiDB-lite"/>
    </source>
</evidence>
<feature type="region of interest" description="Disordered" evidence="5">
    <location>
        <begin position="111"/>
        <end position="135"/>
    </location>
</feature>
<sequence>MPTDQPPEELDGADETLPMTVERLAESYRFDSEMARLLTQLEYQADGITLTAAENRPLPDRAIDATSPGLATVFESDASVVLITYDERSHRMVNPIETTLIGALAGAVRTDSSEETVPDGGTVGSNKKEQANRATTEDFDSLDFGVVTPHNAQRGALETALPATVTANTVEKYQGGERDVIAVSATVSDPEFARREEQFLLDPRRLLVAISRARLQTIIVCSTALFEVAPIDSDRLDDGPVWAQLFTQAVGRQAEPAWRGSLGEFIQQPAVAHATVPVAVYPSTISNHDTQ</sequence>
<accession>A0A9R1CRW0</accession>
<organism evidence="7 8">
    <name type="scientific">Natronomonas aquatica</name>
    <dbReference type="NCBI Taxonomy" id="2841590"/>
    <lineage>
        <taxon>Archaea</taxon>
        <taxon>Methanobacteriati</taxon>
        <taxon>Methanobacteriota</taxon>
        <taxon>Stenosarchaea group</taxon>
        <taxon>Halobacteria</taxon>
        <taxon>Halobacteriales</taxon>
        <taxon>Natronomonadaceae</taxon>
        <taxon>Natronomonas</taxon>
    </lineage>
</organism>
<dbReference type="GO" id="GO:0043139">
    <property type="term" value="F:5'-3' DNA helicase activity"/>
    <property type="evidence" value="ECO:0007669"/>
    <property type="project" value="TreeGrafter"/>
</dbReference>
<evidence type="ECO:0000256" key="1">
    <source>
        <dbReference type="ARBA" id="ARBA00022741"/>
    </source>
</evidence>
<dbReference type="GO" id="GO:0016787">
    <property type="term" value="F:hydrolase activity"/>
    <property type="evidence" value="ECO:0007669"/>
    <property type="project" value="UniProtKB-KW"/>
</dbReference>
<keyword evidence="1" id="KW-0547">Nucleotide-binding</keyword>
<dbReference type="Pfam" id="PF13087">
    <property type="entry name" value="AAA_12"/>
    <property type="match status" value="1"/>
</dbReference>
<dbReference type="AlphaFoldDB" id="A0A9R1CRW0"/>
<dbReference type="GO" id="GO:0005524">
    <property type="term" value="F:ATP binding"/>
    <property type="evidence" value="ECO:0007669"/>
    <property type="project" value="UniProtKB-KW"/>
</dbReference>
<dbReference type="EMBL" id="JAHLKM010000017">
    <property type="protein sequence ID" value="MCQ4334118.1"/>
    <property type="molecule type" value="Genomic_DNA"/>
</dbReference>
<evidence type="ECO:0000259" key="6">
    <source>
        <dbReference type="Pfam" id="PF13087"/>
    </source>
</evidence>
<dbReference type="PANTHER" id="PTHR43788:SF8">
    <property type="entry name" value="DNA-BINDING PROTEIN SMUBP-2"/>
    <property type="match status" value="1"/>
</dbReference>
<keyword evidence="4" id="KW-0067">ATP-binding</keyword>
<dbReference type="InterPro" id="IPR047187">
    <property type="entry name" value="SF1_C_Upf1"/>
</dbReference>
<feature type="domain" description="DNA2/NAM7 helicase-like C-terminal" evidence="6">
    <location>
        <begin position="19"/>
        <end position="223"/>
    </location>
</feature>
<keyword evidence="3" id="KW-0347">Helicase</keyword>
<dbReference type="Gene3D" id="3.40.50.300">
    <property type="entry name" value="P-loop containing nucleotide triphosphate hydrolases"/>
    <property type="match status" value="1"/>
</dbReference>